<keyword evidence="6" id="KW-1185">Reference proteome</keyword>
<dbReference type="Pfam" id="PF00046">
    <property type="entry name" value="Homeodomain"/>
    <property type="match status" value="1"/>
</dbReference>
<dbReference type="PROSITE" id="PS50071">
    <property type="entry name" value="HOMEOBOX_2"/>
    <property type="match status" value="1"/>
</dbReference>
<feature type="region of interest" description="Disordered" evidence="4">
    <location>
        <begin position="1"/>
        <end position="38"/>
    </location>
</feature>
<dbReference type="InterPro" id="IPR001356">
    <property type="entry name" value="HD"/>
</dbReference>
<dbReference type="AlphaFoldDB" id="T1I6S1"/>
<name>T1I6S1_RHOPR</name>
<evidence type="ECO:0000256" key="3">
    <source>
        <dbReference type="RuleBase" id="RU000682"/>
    </source>
</evidence>
<evidence type="ECO:0000313" key="6">
    <source>
        <dbReference type="Proteomes" id="UP000015103"/>
    </source>
</evidence>
<dbReference type="STRING" id="13249.T1I6S1"/>
<dbReference type="EnsemblMetazoa" id="RPRC011993-RA">
    <property type="protein sequence ID" value="RPRC011993-PA"/>
    <property type="gene ID" value="RPRC011993"/>
</dbReference>
<evidence type="ECO:0000256" key="2">
    <source>
        <dbReference type="PROSITE-ProRule" id="PRU00108"/>
    </source>
</evidence>
<dbReference type="InParanoid" id="T1I6S1"/>
<dbReference type="PANTHER" id="PTHR24331">
    <property type="entry name" value="DBX"/>
    <property type="match status" value="1"/>
</dbReference>
<dbReference type="HOGENOM" id="CLU_1429689_0_0_1"/>
<keyword evidence="2 3" id="KW-0539">Nucleus</keyword>
<dbReference type="Proteomes" id="UP000015103">
    <property type="component" value="Unassembled WGS sequence"/>
</dbReference>
<accession>T1I6S1</accession>
<dbReference type="CDD" id="cd00086">
    <property type="entry name" value="homeodomain"/>
    <property type="match status" value="1"/>
</dbReference>
<evidence type="ECO:0000256" key="4">
    <source>
        <dbReference type="SAM" id="MobiDB-lite"/>
    </source>
</evidence>
<dbReference type="VEuPathDB" id="VectorBase:RPRC011993"/>
<dbReference type="GO" id="GO:0006357">
    <property type="term" value="P:regulation of transcription by RNA polymerase II"/>
    <property type="evidence" value="ECO:0007669"/>
    <property type="project" value="TreeGrafter"/>
</dbReference>
<dbReference type="eggNOG" id="KOG0488">
    <property type="taxonomic scope" value="Eukaryota"/>
</dbReference>
<keyword evidence="2 3" id="KW-0238">DNA-binding</keyword>
<evidence type="ECO:0000313" key="5">
    <source>
        <dbReference type="EnsemblMetazoa" id="RPRC011993-PA"/>
    </source>
</evidence>
<dbReference type="Gene3D" id="1.10.10.60">
    <property type="entry name" value="Homeodomain-like"/>
    <property type="match status" value="1"/>
</dbReference>
<sequence>MPGEREVIWRPGPSHLSPEPAAYRTTTDTPTQSGPHKPPLKFSVSAILGPDHAKQQPTQGGLLMSSGHYLGFNGYIAKPIPRPTPGFTTAAHLHHSLLACRQPYLTGSGHGLGGTTVFPLPGTFPWAQSQRGKPRRGMMRRAVFSDLQRKGLEKRFQIQKYISKPDRKKLAEKLGLKDSQLITLMVAEKI</sequence>
<protein>
    <submittedName>
        <fullName evidence="5">Homeobox domain-containing protein</fullName>
    </submittedName>
</protein>
<dbReference type="SUPFAM" id="SSF46689">
    <property type="entry name" value="Homeodomain-like"/>
    <property type="match status" value="1"/>
</dbReference>
<organism evidence="5 6">
    <name type="scientific">Rhodnius prolixus</name>
    <name type="common">Triatomid bug</name>
    <dbReference type="NCBI Taxonomy" id="13249"/>
    <lineage>
        <taxon>Eukaryota</taxon>
        <taxon>Metazoa</taxon>
        <taxon>Ecdysozoa</taxon>
        <taxon>Arthropoda</taxon>
        <taxon>Hexapoda</taxon>
        <taxon>Insecta</taxon>
        <taxon>Pterygota</taxon>
        <taxon>Neoptera</taxon>
        <taxon>Paraneoptera</taxon>
        <taxon>Hemiptera</taxon>
        <taxon>Heteroptera</taxon>
        <taxon>Panheteroptera</taxon>
        <taxon>Cimicomorpha</taxon>
        <taxon>Reduviidae</taxon>
        <taxon>Triatominae</taxon>
        <taxon>Rhodnius</taxon>
    </lineage>
</organism>
<proteinExistence type="predicted"/>
<dbReference type="SMART" id="SM00389">
    <property type="entry name" value="HOX"/>
    <property type="match status" value="1"/>
</dbReference>
<reference evidence="5" key="1">
    <citation type="submission" date="2015-05" db="UniProtKB">
        <authorList>
            <consortium name="EnsemblMetazoa"/>
        </authorList>
    </citation>
    <scope>IDENTIFICATION</scope>
</reference>
<dbReference type="GO" id="GO:0003677">
    <property type="term" value="F:DNA binding"/>
    <property type="evidence" value="ECO:0007669"/>
    <property type="project" value="UniProtKB-UniRule"/>
</dbReference>
<comment type="subcellular location">
    <subcellularLocation>
        <location evidence="1 2 3">Nucleus</location>
    </subcellularLocation>
</comment>
<keyword evidence="2 3" id="KW-0371">Homeobox</keyword>
<dbReference type="InterPro" id="IPR051662">
    <property type="entry name" value="H2.0_Homeobox_NeuralPatt"/>
</dbReference>
<dbReference type="EMBL" id="ACPB03010917">
    <property type="status" value="NOT_ANNOTATED_CDS"/>
    <property type="molecule type" value="Genomic_DNA"/>
</dbReference>
<evidence type="ECO:0000256" key="1">
    <source>
        <dbReference type="ARBA" id="ARBA00004123"/>
    </source>
</evidence>
<dbReference type="InterPro" id="IPR009057">
    <property type="entry name" value="Homeodomain-like_sf"/>
</dbReference>
<feature type="compositionally biased region" description="Polar residues" evidence="4">
    <location>
        <begin position="24"/>
        <end position="34"/>
    </location>
</feature>
<dbReference type="PANTHER" id="PTHR24331:SF0">
    <property type="entry name" value="DBX"/>
    <property type="match status" value="1"/>
</dbReference>
<dbReference type="GO" id="GO:0005634">
    <property type="term" value="C:nucleus"/>
    <property type="evidence" value="ECO:0007669"/>
    <property type="project" value="UniProtKB-SubCell"/>
</dbReference>